<dbReference type="AlphaFoldDB" id="A0A1Y2HZQ8"/>
<accession>A0A1Y2HZQ8</accession>
<reference evidence="2 3" key="1">
    <citation type="submission" date="2016-07" db="EMBL/GenBank/DDBJ databases">
        <title>Pervasive Adenine N6-methylation of Active Genes in Fungi.</title>
        <authorList>
            <consortium name="DOE Joint Genome Institute"/>
            <person name="Mondo S.J."/>
            <person name="Dannebaum R.O."/>
            <person name="Kuo R.C."/>
            <person name="Labutti K."/>
            <person name="Haridas S."/>
            <person name="Kuo A."/>
            <person name="Salamov A."/>
            <person name="Ahrendt S.R."/>
            <person name="Lipzen A."/>
            <person name="Sullivan W."/>
            <person name="Andreopoulos W.B."/>
            <person name="Clum A."/>
            <person name="Lindquist E."/>
            <person name="Daum C."/>
            <person name="Ramamoorthy G.K."/>
            <person name="Gryganskyi A."/>
            <person name="Culley D."/>
            <person name="Magnuson J.K."/>
            <person name="James T.Y."/>
            <person name="O'Malley M.A."/>
            <person name="Stajich J.E."/>
            <person name="Spatafora J.W."/>
            <person name="Visel A."/>
            <person name="Grigoriev I.V."/>
        </authorList>
    </citation>
    <scope>NUCLEOTIDE SEQUENCE [LARGE SCALE GENOMIC DNA]</scope>
    <source>
        <strain evidence="2 3">PL171</strain>
    </source>
</reference>
<keyword evidence="3" id="KW-1185">Reference proteome</keyword>
<sequence>MHNVKPLNLSNQTMNDRQSHTADCATSHCMPLPAASLLSTAPATIEWILHSSMITNVVLQ</sequence>
<organism evidence="2 3">
    <name type="scientific">Catenaria anguillulae PL171</name>
    <dbReference type="NCBI Taxonomy" id="765915"/>
    <lineage>
        <taxon>Eukaryota</taxon>
        <taxon>Fungi</taxon>
        <taxon>Fungi incertae sedis</taxon>
        <taxon>Blastocladiomycota</taxon>
        <taxon>Blastocladiomycetes</taxon>
        <taxon>Blastocladiales</taxon>
        <taxon>Catenariaceae</taxon>
        <taxon>Catenaria</taxon>
    </lineage>
</organism>
<dbReference type="EMBL" id="MCFL01000004">
    <property type="protein sequence ID" value="ORZ40087.1"/>
    <property type="molecule type" value="Genomic_DNA"/>
</dbReference>
<gene>
    <name evidence="2" type="ORF">BCR44DRAFT_1426229</name>
</gene>
<name>A0A1Y2HZQ8_9FUNG</name>
<dbReference type="Proteomes" id="UP000193411">
    <property type="component" value="Unassembled WGS sequence"/>
</dbReference>
<protein>
    <submittedName>
        <fullName evidence="2">Uncharacterized protein</fullName>
    </submittedName>
</protein>
<feature type="region of interest" description="Disordered" evidence="1">
    <location>
        <begin position="1"/>
        <end position="20"/>
    </location>
</feature>
<feature type="non-terminal residue" evidence="2">
    <location>
        <position position="60"/>
    </location>
</feature>
<evidence type="ECO:0000313" key="2">
    <source>
        <dbReference type="EMBL" id="ORZ40087.1"/>
    </source>
</evidence>
<comment type="caution">
    <text evidence="2">The sequence shown here is derived from an EMBL/GenBank/DDBJ whole genome shotgun (WGS) entry which is preliminary data.</text>
</comment>
<evidence type="ECO:0000256" key="1">
    <source>
        <dbReference type="SAM" id="MobiDB-lite"/>
    </source>
</evidence>
<evidence type="ECO:0000313" key="3">
    <source>
        <dbReference type="Proteomes" id="UP000193411"/>
    </source>
</evidence>
<proteinExistence type="predicted"/>